<dbReference type="Gene3D" id="2.60.40.1190">
    <property type="match status" value="1"/>
</dbReference>
<dbReference type="GO" id="GO:0030246">
    <property type="term" value="F:carbohydrate binding"/>
    <property type="evidence" value="ECO:0007669"/>
    <property type="project" value="InterPro"/>
</dbReference>
<evidence type="ECO:0000256" key="4">
    <source>
        <dbReference type="ARBA" id="ARBA00022982"/>
    </source>
</evidence>
<dbReference type="GO" id="GO:0004553">
    <property type="term" value="F:hydrolase activity, hydrolyzing O-glycosyl compounds"/>
    <property type="evidence" value="ECO:0007669"/>
    <property type="project" value="InterPro"/>
</dbReference>
<dbReference type="GO" id="GO:0016052">
    <property type="term" value="P:carbohydrate catabolic process"/>
    <property type="evidence" value="ECO:0007669"/>
    <property type="project" value="InterPro"/>
</dbReference>
<feature type="domain" description="Cytochrome c-552/DMSO reductase-like haem-binding" evidence="6">
    <location>
        <begin position="45"/>
        <end position="312"/>
    </location>
</feature>
<dbReference type="SUPFAM" id="SSF49344">
    <property type="entry name" value="CBD9-like"/>
    <property type="match status" value="1"/>
</dbReference>
<sequence length="320" mass="36161">MKTFVMFMIFTFLGFMIPDASVHAAENELKAIKVDKGLVIDGKPDKAWNKVRPIKMKLTEGKDGFNVTASAKALYTDTDLYLLIRWKDATESTNRVYEFDGSQWVKRKGNEDRLGILWDINGNIKEFKAKGCAILCHEEGKYMKTNAPEERGDVWHWKAQRSNPVGYADDQLLTDIKKTKGNEETGRVSDKKTGGSYSKNWDKEAKLPKFSFKDNTKSGPILIKAETATFPKDATFSKGTILPREVLAKPVGSRGDIEAKGIWKKGTWTLEMKRALNTGHDDDVRFDLSKAYYFGMSIFDNGDGKEHAIAKETAYKLIFN</sequence>
<evidence type="ECO:0000256" key="2">
    <source>
        <dbReference type="ARBA" id="ARBA00022617"/>
    </source>
</evidence>
<keyword evidence="1" id="KW-0813">Transport</keyword>
<dbReference type="GO" id="GO:0046872">
    <property type="term" value="F:metal ion binding"/>
    <property type="evidence" value="ECO:0007669"/>
    <property type="project" value="UniProtKB-KW"/>
</dbReference>
<keyword evidence="4" id="KW-0249">Electron transport</keyword>
<evidence type="ECO:0000256" key="1">
    <source>
        <dbReference type="ARBA" id="ARBA00022448"/>
    </source>
</evidence>
<dbReference type="CDD" id="cd09625">
    <property type="entry name" value="DOMON_like_cytochrome"/>
    <property type="match status" value="1"/>
</dbReference>
<proteinExistence type="predicted"/>
<comment type="caution">
    <text evidence="7">The sequence shown here is derived from an EMBL/GenBank/DDBJ whole genome shotgun (WGS) entry which is preliminary data.</text>
</comment>
<dbReference type="GO" id="GO:0020037">
    <property type="term" value="F:heme binding"/>
    <property type="evidence" value="ECO:0007669"/>
    <property type="project" value="InterPro"/>
</dbReference>
<evidence type="ECO:0000256" key="5">
    <source>
        <dbReference type="ARBA" id="ARBA00023004"/>
    </source>
</evidence>
<keyword evidence="5" id="KW-0408">Iron</keyword>
<protein>
    <recommendedName>
        <fullName evidence="6">Cytochrome c-552/DMSO reductase-like haem-binding domain-containing protein</fullName>
    </recommendedName>
</protein>
<accession>A0A0F9FAZ0</accession>
<dbReference type="EMBL" id="LAZR01021949">
    <property type="protein sequence ID" value="KKL83559.1"/>
    <property type="molecule type" value="Genomic_DNA"/>
</dbReference>
<evidence type="ECO:0000256" key="3">
    <source>
        <dbReference type="ARBA" id="ARBA00022723"/>
    </source>
</evidence>
<gene>
    <name evidence="7" type="ORF">LCGC14_1973530</name>
</gene>
<dbReference type="AlphaFoldDB" id="A0A0F9FAZ0"/>
<dbReference type="InterPro" id="IPR019020">
    <property type="entry name" value="Cyt-c552/DMSO_Rdtase_haem-bd"/>
</dbReference>
<evidence type="ECO:0000259" key="6">
    <source>
        <dbReference type="SMART" id="SM00887"/>
    </source>
</evidence>
<organism evidence="7">
    <name type="scientific">marine sediment metagenome</name>
    <dbReference type="NCBI Taxonomy" id="412755"/>
    <lineage>
        <taxon>unclassified sequences</taxon>
        <taxon>metagenomes</taxon>
        <taxon>ecological metagenomes</taxon>
    </lineage>
</organism>
<reference evidence="7" key="1">
    <citation type="journal article" date="2015" name="Nature">
        <title>Complex archaea that bridge the gap between prokaryotes and eukaryotes.</title>
        <authorList>
            <person name="Spang A."/>
            <person name="Saw J.H."/>
            <person name="Jorgensen S.L."/>
            <person name="Zaremba-Niedzwiedzka K."/>
            <person name="Martijn J."/>
            <person name="Lind A.E."/>
            <person name="van Eijk R."/>
            <person name="Schleper C."/>
            <person name="Guy L."/>
            <person name="Ettema T.J."/>
        </authorList>
    </citation>
    <scope>NUCLEOTIDE SEQUENCE</scope>
</reference>
<dbReference type="SMART" id="SM00887">
    <property type="entry name" value="EB_dh"/>
    <property type="match status" value="1"/>
</dbReference>
<keyword evidence="2" id="KW-0349">Heme</keyword>
<name>A0A0F9FAZ0_9ZZZZ</name>
<evidence type="ECO:0000313" key="7">
    <source>
        <dbReference type="EMBL" id="KKL83559.1"/>
    </source>
</evidence>
<keyword evidence="3" id="KW-0479">Metal-binding</keyword>
<dbReference type="Pfam" id="PF09459">
    <property type="entry name" value="EB_dh"/>
    <property type="match status" value="1"/>
</dbReference>